<dbReference type="AlphaFoldDB" id="A0A0H2RH09"/>
<dbReference type="SUPFAM" id="SSF57701">
    <property type="entry name" value="Zn2/Cys6 DNA-binding domain"/>
    <property type="match status" value="1"/>
</dbReference>
<feature type="compositionally biased region" description="Polar residues" evidence="1">
    <location>
        <begin position="171"/>
        <end position="185"/>
    </location>
</feature>
<dbReference type="GO" id="GO:0000981">
    <property type="term" value="F:DNA-binding transcription factor activity, RNA polymerase II-specific"/>
    <property type="evidence" value="ECO:0007669"/>
    <property type="project" value="InterPro"/>
</dbReference>
<organism evidence="2 3">
    <name type="scientific">Schizopora paradoxa</name>
    <dbReference type="NCBI Taxonomy" id="27342"/>
    <lineage>
        <taxon>Eukaryota</taxon>
        <taxon>Fungi</taxon>
        <taxon>Dikarya</taxon>
        <taxon>Basidiomycota</taxon>
        <taxon>Agaricomycotina</taxon>
        <taxon>Agaricomycetes</taxon>
        <taxon>Hymenochaetales</taxon>
        <taxon>Schizoporaceae</taxon>
        <taxon>Schizopora</taxon>
    </lineage>
</organism>
<feature type="compositionally biased region" description="Basic residues" evidence="1">
    <location>
        <begin position="190"/>
        <end position="206"/>
    </location>
</feature>
<protein>
    <recommendedName>
        <fullName evidence="4">Zn(2)-C6 fungal-type domain-containing protein</fullName>
    </recommendedName>
</protein>
<dbReference type="InterPro" id="IPR001138">
    <property type="entry name" value="Zn2Cys6_DnaBD"/>
</dbReference>
<dbReference type="OrthoDB" id="435881at2759"/>
<name>A0A0H2RH09_9AGAM</name>
<keyword evidence="3" id="KW-1185">Reference proteome</keyword>
<accession>A0A0H2RH09</accession>
<gene>
    <name evidence="2" type="ORF">SCHPADRAFT_484221</name>
</gene>
<evidence type="ECO:0008006" key="4">
    <source>
        <dbReference type="Google" id="ProtNLM"/>
    </source>
</evidence>
<sequence length="228" mass="25415">MRSVSQPSTFQGTGQTRTKNSNPCLNCQNTRRKLRCDGDGVNACPQCVTRNLQCDYPEKFTTYKFYAPNDGAASQGHVHRRTQMLPQQQQPIHATPCHTDPALNLYYNPRAGAGSSVYRTQPPSNNVNHVVSIGVPLGRGGPSQVPLAQPAVNGNNYLHTSQHHYVPPTAGPSQPYVNSTQTTAYPSHDRSRRRSASRRIHNNMQRRRNEEYSQACLNAHDLFAGEYK</sequence>
<dbReference type="Proteomes" id="UP000053477">
    <property type="component" value="Unassembled WGS sequence"/>
</dbReference>
<dbReference type="CDD" id="cd00067">
    <property type="entry name" value="GAL4"/>
    <property type="match status" value="1"/>
</dbReference>
<dbReference type="InterPro" id="IPR036864">
    <property type="entry name" value="Zn2-C6_fun-type_DNA-bd_sf"/>
</dbReference>
<evidence type="ECO:0000313" key="2">
    <source>
        <dbReference type="EMBL" id="KLO11165.1"/>
    </source>
</evidence>
<reference evidence="2 3" key="1">
    <citation type="submission" date="2015-04" db="EMBL/GenBank/DDBJ databases">
        <title>Complete genome sequence of Schizopora paradoxa KUC8140, a cosmopolitan wood degrader in East Asia.</title>
        <authorList>
            <consortium name="DOE Joint Genome Institute"/>
            <person name="Min B."/>
            <person name="Park H."/>
            <person name="Jang Y."/>
            <person name="Kim J.-J."/>
            <person name="Kim K.H."/>
            <person name="Pangilinan J."/>
            <person name="Lipzen A."/>
            <person name="Riley R."/>
            <person name="Grigoriev I.V."/>
            <person name="Spatafora J.W."/>
            <person name="Choi I.-G."/>
        </authorList>
    </citation>
    <scope>NUCLEOTIDE SEQUENCE [LARGE SCALE GENOMIC DNA]</scope>
    <source>
        <strain evidence="2 3">KUC8140</strain>
    </source>
</reference>
<proteinExistence type="predicted"/>
<dbReference type="InParanoid" id="A0A0H2RH09"/>
<evidence type="ECO:0000256" key="1">
    <source>
        <dbReference type="SAM" id="MobiDB-lite"/>
    </source>
</evidence>
<feature type="region of interest" description="Disordered" evidence="1">
    <location>
        <begin position="1"/>
        <end position="23"/>
    </location>
</feature>
<dbReference type="Gene3D" id="4.10.240.10">
    <property type="entry name" value="Zn(2)-C6 fungal-type DNA-binding domain"/>
    <property type="match status" value="1"/>
</dbReference>
<feature type="region of interest" description="Disordered" evidence="1">
    <location>
        <begin position="167"/>
        <end position="212"/>
    </location>
</feature>
<dbReference type="GO" id="GO:0008270">
    <property type="term" value="F:zinc ion binding"/>
    <property type="evidence" value="ECO:0007669"/>
    <property type="project" value="InterPro"/>
</dbReference>
<dbReference type="EMBL" id="KQ086007">
    <property type="protein sequence ID" value="KLO11165.1"/>
    <property type="molecule type" value="Genomic_DNA"/>
</dbReference>
<evidence type="ECO:0000313" key="3">
    <source>
        <dbReference type="Proteomes" id="UP000053477"/>
    </source>
</evidence>